<organism evidence="3 4">
    <name type="scientific">Adineta steineri</name>
    <dbReference type="NCBI Taxonomy" id="433720"/>
    <lineage>
        <taxon>Eukaryota</taxon>
        <taxon>Metazoa</taxon>
        <taxon>Spiralia</taxon>
        <taxon>Gnathifera</taxon>
        <taxon>Rotifera</taxon>
        <taxon>Eurotatoria</taxon>
        <taxon>Bdelloidea</taxon>
        <taxon>Adinetida</taxon>
        <taxon>Adinetidae</taxon>
        <taxon>Adineta</taxon>
    </lineage>
</organism>
<dbReference type="InterPro" id="IPR004012">
    <property type="entry name" value="Run_dom"/>
</dbReference>
<proteinExistence type="predicted"/>
<keyword evidence="1" id="KW-0175">Coiled coil</keyword>
<dbReference type="InterPro" id="IPR047335">
    <property type="entry name" value="RUFY1-3"/>
</dbReference>
<dbReference type="SUPFAM" id="SSF140741">
    <property type="entry name" value="RUN domain-like"/>
    <property type="match status" value="1"/>
</dbReference>
<dbReference type="AlphaFoldDB" id="A0A814N8T5"/>
<dbReference type="Gene3D" id="1.20.58.900">
    <property type="match status" value="1"/>
</dbReference>
<evidence type="ECO:0000313" key="3">
    <source>
        <dbReference type="EMBL" id="CAF1088391.1"/>
    </source>
</evidence>
<evidence type="ECO:0000313" key="4">
    <source>
        <dbReference type="Proteomes" id="UP000663845"/>
    </source>
</evidence>
<dbReference type="InterPro" id="IPR037213">
    <property type="entry name" value="Run_dom_sf"/>
</dbReference>
<evidence type="ECO:0000259" key="2">
    <source>
        <dbReference type="PROSITE" id="PS50826"/>
    </source>
</evidence>
<evidence type="ECO:0000256" key="1">
    <source>
        <dbReference type="ARBA" id="ARBA00023054"/>
    </source>
</evidence>
<reference evidence="3" key="1">
    <citation type="submission" date="2021-02" db="EMBL/GenBank/DDBJ databases">
        <authorList>
            <person name="Nowell W R."/>
        </authorList>
    </citation>
    <scope>NUCLEOTIDE SEQUENCE</scope>
</reference>
<feature type="domain" description="RUN" evidence="2">
    <location>
        <begin position="43"/>
        <end position="198"/>
    </location>
</feature>
<name>A0A814N8T5_9BILA</name>
<sequence length="301" mass="34271">MTESNETNDNIDEQDQLRQKLLWNVKREVKQMMEEAVTKKCIHEENCSITTFSSAVEACLLHGLKRRAVGLFKTSTTMALLQKIAKSCPSAAEIVKIIDNDSRLNEESTNIFSFSKKRSTAEDNQRRSMRSAIYNRFLWIRTALIHRQLHKIVEYIVNNSSKYYESYALVSNCVQGPILASLLVGPCALEFTGVKTSDHLWTDPHANELVQRHRMHSGNRTSTNATSMMINVNDSHSPKFRPRLQINLKRHASSSSEDTQRNNRSLSMATNSAKDYVESLHQNAKSQLIYGKNNVLVQPVK</sequence>
<dbReference type="PANTHER" id="PTHR45956">
    <property type="entry name" value="RUN AND FYVE DOMAIN-CONTAINING PROTEIN 2-LIKE PROTEIN"/>
    <property type="match status" value="1"/>
</dbReference>
<dbReference type="PROSITE" id="PS50826">
    <property type="entry name" value="RUN"/>
    <property type="match status" value="1"/>
</dbReference>
<comment type="caution">
    <text evidence="3">The sequence shown here is derived from an EMBL/GenBank/DDBJ whole genome shotgun (WGS) entry which is preliminary data.</text>
</comment>
<dbReference type="Proteomes" id="UP000663845">
    <property type="component" value="Unassembled WGS sequence"/>
</dbReference>
<dbReference type="SMART" id="SM00593">
    <property type="entry name" value="RUN"/>
    <property type="match status" value="1"/>
</dbReference>
<dbReference type="CDD" id="cd17687">
    <property type="entry name" value="RUN_SGSM1_like"/>
    <property type="match status" value="1"/>
</dbReference>
<protein>
    <recommendedName>
        <fullName evidence="2">RUN domain-containing protein</fullName>
    </recommendedName>
</protein>
<accession>A0A814N8T5</accession>
<dbReference type="PANTHER" id="PTHR45956:SF6">
    <property type="entry name" value="RUN DOMAIN-CONTAINING PROTEIN"/>
    <property type="match status" value="1"/>
</dbReference>
<gene>
    <name evidence="3" type="ORF">JYZ213_LOCUS20697</name>
</gene>
<dbReference type="EMBL" id="CAJNOG010000220">
    <property type="protein sequence ID" value="CAF1088391.1"/>
    <property type="molecule type" value="Genomic_DNA"/>
</dbReference>
<dbReference type="Gene3D" id="2.30.29.230">
    <property type="match status" value="1"/>
</dbReference>
<dbReference type="Pfam" id="PF02759">
    <property type="entry name" value="RUN"/>
    <property type="match status" value="1"/>
</dbReference>